<comment type="subcellular location">
    <subcellularLocation>
        <location evidence="2">Secreted</location>
    </subcellularLocation>
</comment>
<proteinExistence type="predicted"/>
<sequence>MAAQPNSTKASDQPIRATVEGNRLELIESGAARLEELIKIIGEAEESLRIIFYIFASDESGHRVRDALVEAAGRGVRVRLLVDGFGCSTAEPDFFQPLRDAGGDFCVFNPRYGARYLVRNHQKLVVADRRVGIIGGANVQDSYLSDEGPKHWRDLWLRIEGPALDAPCRYFDSLFRWTKGKDSKLRALRRIVKRHSQMAGELQWKFAGPISRKHSWPAALVRELSEARNVDVISAYFSPPGSLLRRFGRIARRGRVRIITASKSDNNATIAAARHTYSRLLRRRVQMYEYEPAKLHTKLAIVDDLVHIGSSNLDFRSLYINLEIMLRIEDAGFAADMRRYFQHELADSEEITIALHRQRATLWRRFKWTISHWLVTALDYTVTKRLNFKEA</sequence>
<feature type="domain" description="PLD phosphodiesterase" evidence="6">
    <location>
        <begin position="291"/>
        <end position="317"/>
    </location>
</feature>
<dbReference type="EMBL" id="JAKZHW010000002">
    <property type="protein sequence ID" value="MCH8617030.1"/>
    <property type="molecule type" value="Genomic_DNA"/>
</dbReference>
<evidence type="ECO:0000313" key="8">
    <source>
        <dbReference type="Proteomes" id="UP001203058"/>
    </source>
</evidence>
<evidence type="ECO:0000256" key="2">
    <source>
        <dbReference type="ARBA" id="ARBA00004613"/>
    </source>
</evidence>
<dbReference type="RefSeq" id="WP_241447906.1">
    <property type="nucleotide sequence ID" value="NZ_JAKZHW010000002.1"/>
</dbReference>
<reference evidence="7 8" key="1">
    <citation type="submission" date="2022-03" db="EMBL/GenBank/DDBJ databases">
        <authorList>
            <person name="Jo J.-H."/>
            <person name="Im W.-T."/>
        </authorList>
    </citation>
    <scope>NUCLEOTIDE SEQUENCE [LARGE SCALE GENOMIC DNA]</scope>
    <source>
        <strain evidence="7 8">SM33</strain>
    </source>
</reference>
<dbReference type="PROSITE" id="PS50035">
    <property type="entry name" value="PLD"/>
    <property type="match status" value="2"/>
</dbReference>
<keyword evidence="8" id="KW-1185">Reference proteome</keyword>
<comment type="function">
    <text evidence="1">Could be a virulence factor.</text>
</comment>
<gene>
    <name evidence="7" type="ORF">LZ016_13090</name>
</gene>
<keyword evidence="4" id="KW-0964">Secreted</keyword>
<name>A0ABS9VPY1_9SPHN</name>
<dbReference type="PANTHER" id="PTHR21248">
    <property type="entry name" value="CARDIOLIPIN SYNTHASE"/>
    <property type="match status" value="1"/>
</dbReference>
<comment type="caution">
    <text evidence="7">The sequence shown here is derived from an EMBL/GenBank/DDBJ whole genome shotgun (WGS) entry which is preliminary data.</text>
</comment>
<dbReference type="SMART" id="SM00155">
    <property type="entry name" value="PLDc"/>
    <property type="match status" value="2"/>
</dbReference>
<evidence type="ECO:0000259" key="6">
    <source>
        <dbReference type="PROSITE" id="PS50035"/>
    </source>
</evidence>
<feature type="domain" description="PLD phosphodiesterase" evidence="6">
    <location>
        <begin position="116"/>
        <end position="143"/>
    </location>
</feature>
<dbReference type="PANTHER" id="PTHR21248:SF23">
    <property type="entry name" value="CARDIOLIPIN SYNTHASE B"/>
    <property type="match status" value="1"/>
</dbReference>
<evidence type="ECO:0000256" key="3">
    <source>
        <dbReference type="ARBA" id="ARBA00018392"/>
    </source>
</evidence>
<dbReference type="InterPro" id="IPR025202">
    <property type="entry name" value="PLD-like_dom"/>
</dbReference>
<evidence type="ECO:0000256" key="4">
    <source>
        <dbReference type="ARBA" id="ARBA00022525"/>
    </source>
</evidence>
<accession>A0ABS9VPY1</accession>
<evidence type="ECO:0000256" key="1">
    <source>
        <dbReference type="ARBA" id="ARBA00003145"/>
    </source>
</evidence>
<dbReference type="CDD" id="cd09110">
    <property type="entry name" value="PLDc_CLS_1"/>
    <property type="match status" value="1"/>
</dbReference>
<dbReference type="Pfam" id="PF13091">
    <property type="entry name" value="PLDc_2"/>
    <property type="match status" value="2"/>
</dbReference>
<protein>
    <recommendedName>
        <fullName evidence="3">Phospholipase D</fullName>
    </recommendedName>
    <alternativeName>
        <fullName evidence="5">Choline phosphatase</fullName>
    </alternativeName>
</protein>
<dbReference type="SUPFAM" id="SSF56024">
    <property type="entry name" value="Phospholipase D/nuclease"/>
    <property type="match status" value="2"/>
</dbReference>
<evidence type="ECO:0000313" key="7">
    <source>
        <dbReference type="EMBL" id="MCH8617030.1"/>
    </source>
</evidence>
<organism evidence="7 8">
    <name type="scientific">Sphingomonas telluris</name>
    <dbReference type="NCBI Taxonomy" id="2907998"/>
    <lineage>
        <taxon>Bacteria</taxon>
        <taxon>Pseudomonadati</taxon>
        <taxon>Pseudomonadota</taxon>
        <taxon>Alphaproteobacteria</taxon>
        <taxon>Sphingomonadales</taxon>
        <taxon>Sphingomonadaceae</taxon>
        <taxon>Sphingomonas</taxon>
    </lineage>
</organism>
<evidence type="ECO:0000256" key="5">
    <source>
        <dbReference type="ARBA" id="ARBA00029594"/>
    </source>
</evidence>
<dbReference type="Gene3D" id="3.30.870.10">
    <property type="entry name" value="Endonuclease Chain A"/>
    <property type="match status" value="2"/>
</dbReference>
<dbReference type="Proteomes" id="UP001203058">
    <property type="component" value="Unassembled WGS sequence"/>
</dbReference>
<dbReference type="InterPro" id="IPR001736">
    <property type="entry name" value="PLipase_D/transphosphatidylase"/>
</dbReference>